<evidence type="ECO:0000259" key="1">
    <source>
        <dbReference type="Pfam" id="PF00149"/>
    </source>
</evidence>
<dbReference type="Pfam" id="PF00149">
    <property type="entry name" value="Metallophos"/>
    <property type="match status" value="1"/>
</dbReference>
<feature type="domain" description="Calcineurin-like phosphoesterase" evidence="1">
    <location>
        <begin position="4"/>
        <end position="181"/>
    </location>
</feature>
<dbReference type="EMBL" id="JAHBBD010000025">
    <property type="protein sequence ID" value="MBW3083520.1"/>
    <property type="molecule type" value="Genomic_DNA"/>
</dbReference>
<sequence length="280" mass="31172">MTGSILFVGDIHDKGSVVCPAVEHHMTERHVDTVVLLGDLLNDWNMSAKGEINEFAILHDHVLAWRRDGVDVRVLLGNHDVVYTTQPRSIEAYRLKDCSPGYNPGAHGTIRPMLLELEPQIAYGVRLADDPNGRQVLCTHAGVTLSWMDWCRRILGSEPLGDGAAYIALWLNQLFRDHPVTFMERIGLKRGGGWNKTISPLWVDRGEHNEHDSVLPGDIIQIVGHTPVPTITPAPGIRYCDTMSDDSHGNHLGDGSMLLYDGTTGRFDTLPWPEHIERNA</sequence>
<dbReference type="CDD" id="cd00838">
    <property type="entry name" value="MPP_superfamily"/>
    <property type="match status" value="1"/>
</dbReference>
<protein>
    <submittedName>
        <fullName evidence="2">Metallophosphoesterase</fullName>
    </submittedName>
</protein>
<keyword evidence="3" id="KW-1185">Reference proteome</keyword>
<dbReference type="RefSeq" id="WP_219082785.1">
    <property type="nucleotide sequence ID" value="NZ_JAHBBD010000025.1"/>
</dbReference>
<proteinExistence type="predicted"/>
<evidence type="ECO:0000313" key="2">
    <source>
        <dbReference type="EMBL" id="MBW3083520.1"/>
    </source>
</evidence>
<reference evidence="2 3" key="1">
    <citation type="submission" date="2021-05" db="EMBL/GenBank/DDBJ databases">
        <title>Phylogenetic classification of ten novel species belonging to the genus Bifidobacterium comprising B. colchicus sp. nov., B. abeli sp. nov., B. bicoloris sp. nov., B. guerezis sp. nov., B. rosaliae sp. nov., B. santillanensis sp. nov., B. argentati sp. nov., B. amazzoni sp. nov., B. pluviali sp. nov., and B. pinnaculum sp. nov.</title>
        <authorList>
            <person name="Lugli G.A."/>
            <person name="Ruiz Garcia L."/>
            <person name="Margolles A."/>
            <person name="Ventura M."/>
        </authorList>
    </citation>
    <scope>NUCLEOTIDE SEQUENCE [LARGE SCALE GENOMIC DNA]</scope>
    <source>
        <strain evidence="2 3">6T3</strain>
    </source>
</reference>
<dbReference type="InterPro" id="IPR004843">
    <property type="entry name" value="Calcineurin-like_PHP"/>
</dbReference>
<name>A0ABS6WAK7_9BIFI</name>
<comment type="caution">
    <text evidence="2">The sequence shown here is derived from an EMBL/GenBank/DDBJ whole genome shotgun (WGS) entry which is preliminary data.</text>
</comment>
<organism evidence="2 3">
    <name type="scientific">Bifidobacterium phasiani</name>
    <dbReference type="NCBI Taxonomy" id="2834431"/>
    <lineage>
        <taxon>Bacteria</taxon>
        <taxon>Bacillati</taxon>
        <taxon>Actinomycetota</taxon>
        <taxon>Actinomycetes</taxon>
        <taxon>Bifidobacteriales</taxon>
        <taxon>Bifidobacteriaceae</taxon>
        <taxon>Bifidobacterium</taxon>
    </lineage>
</organism>
<accession>A0ABS6WAK7</accession>
<dbReference type="Proteomes" id="UP000812844">
    <property type="component" value="Unassembled WGS sequence"/>
</dbReference>
<gene>
    <name evidence="2" type="ORF">KIH73_09180</name>
</gene>
<evidence type="ECO:0000313" key="3">
    <source>
        <dbReference type="Proteomes" id="UP000812844"/>
    </source>
</evidence>